<sequence length="293" mass="32593">MRLKKLTLLVLTVLIANLSKKNITAQNNSQDQETIGPKNGTLLIVGGAASDLFYKKFMELVGGPEAPIVVIPTAITSNTLTQEFLDRYKQSFINRGFKNVTVLHTRDPKVSNSEAFIAPIKTAKGVWFSGGRQWRHADSYLNTKAHEAFNALLDRGGVISGSSAGATIQGSYLARGDTKTNTIMMGDHEEGLSFLKNVAIDQHLLARNRQFDLFEILDKKPHLLGIGLDEDTGIIVNKNTFTVIGKSYVAIYDGTRWSADKNKIFKLPKGSREFYMLKAGDRYNLKDRQIIRE</sequence>
<keyword evidence="6" id="KW-1185">Reference proteome</keyword>
<evidence type="ECO:0000313" key="5">
    <source>
        <dbReference type="EMBL" id="MCC1485170.1"/>
    </source>
</evidence>
<reference evidence="6" key="1">
    <citation type="submission" date="2021-03" db="EMBL/GenBank/DDBJ databases">
        <title>Genome of Cognatishimia sp. F0-27.</title>
        <authorList>
            <person name="Ping X."/>
        </authorList>
    </citation>
    <scope>NUCLEOTIDE SEQUENCE [LARGE SCALE GENOMIC DNA]</scope>
    <source>
        <strain evidence="6">E313</strain>
    </source>
</reference>
<comment type="caution">
    <text evidence="5">The sequence shown here is derived from an EMBL/GenBank/DDBJ whole genome shotgun (WGS) entry which is preliminary data.</text>
</comment>
<gene>
    <name evidence="5" type="ORF">J1C55_11260</name>
</gene>
<keyword evidence="2" id="KW-0645">Protease</keyword>
<dbReference type="InterPro" id="IPR005320">
    <property type="entry name" value="Peptidase_S51"/>
</dbReference>
<keyword evidence="4" id="KW-0720">Serine protease</keyword>
<dbReference type="Proteomes" id="UP000778797">
    <property type="component" value="Unassembled WGS sequence"/>
</dbReference>
<evidence type="ECO:0000256" key="1">
    <source>
        <dbReference type="ARBA" id="ARBA00006534"/>
    </source>
</evidence>
<name>A0ABS8EPN1_9FLAO</name>
<accession>A0ABS8EPN1</accession>
<dbReference type="SUPFAM" id="SSF52317">
    <property type="entry name" value="Class I glutamine amidotransferase-like"/>
    <property type="match status" value="1"/>
</dbReference>
<comment type="similarity">
    <text evidence="1">Belongs to the peptidase S51 family.</text>
</comment>
<dbReference type="RefSeq" id="WP_227477662.1">
    <property type="nucleotide sequence ID" value="NZ_JAFMPT010000016.1"/>
</dbReference>
<dbReference type="CDD" id="cd03145">
    <property type="entry name" value="GAT1_cyanophycinase"/>
    <property type="match status" value="1"/>
</dbReference>
<dbReference type="PANTHER" id="PTHR36175:SF1">
    <property type="entry name" value="CYANOPHYCINASE"/>
    <property type="match status" value="1"/>
</dbReference>
<evidence type="ECO:0000256" key="3">
    <source>
        <dbReference type="ARBA" id="ARBA00022801"/>
    </source>
</evidence>
<evidence type="ECO:0000256" key="4">
    <source>
        <dbReference type="ARBA" id="ARBA00022825"/>
    </source>
</evidence>
<dbReference type="Gene3D" id="3.40.50.880">
    <property type="match status" value="1"/>
</dbReference>
<dbReference type="InterPro" id="IPR029062">
    <property type="entry name" value="Class_I_gatase-like"/>
</dbReference>
<organism evidence="5 6">
    <name type="scientific">Winogradskyella immobilis</name>
    <dbReference type="NCBI Taxonomy" id="2816852"/>
    <lineage>
        <taxon>Bacteria</taxon>
        <taxon>Pseudomonadati</taxon>
        <taxon>Bacteroidota</taxon>
        <taxon>Flavobacteriia</taxon>
        <taxon>Flavobacteriales</taxon>
        <taxon>Flavobacteriaceae</taxon>
        <taxon>Winogradskyella</taxon>
    </lineage>
</organism>
<proteinExistence type="inferred from homology"/>
<reference evidence="6" key="2">
    <citation type="submission" date="2023-07" db="EMBL/GenBank/DDBJ databases">
        <title>Genome of Winogradskyella sp. E313.</title>
        <authorList>
            <person name="Zhou Y."/>
        </authorList>
    </citation>
    <scope>NUCLEOTIDE SEQUENCE [LARGE SCALE GENOMIC DNA]</scope>
    <source>
        <strain evidence="6">E313</strain>
    </source>
</reference>
<evidence type="ECO:0000313" key="6">
    <source>
        <dbReference type="Proteomes" id="UP000778797"/>
    </source>
</evidence>
<dbReference type="EMBL" id="JAFMPT010000016">
    <property type="protein sequence ID" value="MCC1485170.1"/>
    <property type="molecule type" value="Genomic_DNA"/>
</dbReference>
<evidence type="ECO:0000256" key="2">
    <source>
        <dbReference type="ARBA" id="ARBA00022670"/>
    </source>
</evidence>
<protein>
    <submittedName>
        <fullName evidence="5">Cyanophycinase</fullName>
    </submittedName>
</protein>
<dbReference type="PANTHER" id="PTHR36175">
    <property type="entry name" value="CYANOPHYCINASE"/>
    <property type="match status" value="1"/>
</dbReference>
<keyword evidence="3" id="KW-0378">Hydrolase</keyword>
<dbReference type="Pfam" id="PF03575">
    <property type="entry name" value="Peptidase_S51"/>
    <property type="match status" value="1"/>
</dbReference>